<evidence type="ECO:0000256" key="1">
    <source>
        <dbReference type="SAM" id="Phobius"/>
    </source>
</evidence>
<accession>A0A8S1MRP2</accession>
<protein>
    <recommendedName>
        <fullName evidence="4">Transmembrane protein</fullName>
    </recommendedName>
</protein>
<proteinExistence type="predicted"/>
<reference evidence="2" key="1">
    <citation type="submission" date="2021-01" db="EMBL/GenBank/DDBJ databases">
        <authorList>
            <consortium name="Genoscope - CEA"/>
            <person name="William W."/>
        </authorList>
    </citation>
    <scope>NUCLEOTIDE SEQUENCE</scope>
</reference>
<dbReference type="AlphaFoldDB" id="A0A8S1MRP2"/>
<comment type="caution">
    <text evidence="2">The sequence shown here is derived from an EMBL/GenBank/DDBJ whole genome shotgun (WGS) entry which is preliminary data.</text>
</comment>
<dbReference type="EMBL" id="CAJJDN010000045">
    <property type="protein sequence ID" value="CAD8083707.1"/>
    <property type="molecule type" value="Genomic_DNA"/>
</dbReference>
<keyword evidence="1" id="KW-0472">Membrane</keyword>
<sequence>MYNNQIQYKKTRSYRIYERRSSFRKGKDSLSLNLLCESKQYCSTFIFRINLQTRRKFKKSDKYQNYPTSIKIQIIIQKIRYSYKFIDDNILINLTINFHFKIVNDTINLPNLYQKIYQIKFLPQLFQEVFHSLQSIGKKDILIYLYMLGILLGFLDILDQIPINLNALVLKYLCQAYQHYIQIKIFLYDNNFINYYIINNSRLILIYNQQLILKNTQNIYSFYIIQLSSFLLFNQKGKKNFIVKHGIKKQEYNILKFLF</sequence>
<name>A0A8S1MRP2_9CILI</name>
<organism evidence="2 3">
    <name type="scientific">Paramecium sonneborni</name>
    <dbReference type="NCBI Taxonomy" id="65129"/>
    <lineage>
        <taxon>Eukaryota</taxon>
        <taxon>Sar</taxon>
        <taxon>Alveolata</taxon>
        <taxon>Ciliophora</taxon>
        <taxon>Intramacronucleata</taxon>
        <taxon>Oligohymenophorea</taxon>
        <taxon>Peniculida</taxon>
        <taxon>Parameciidae</taxon>
        <taxon>Paramecium</taxon>
    </lineage>
</organism>
<feature type="transmembrane region" description="Helical" evidence="1">
    <location>
        <begin position="141"/>
        <end position="158"/>
    </location>
</feature>
<gene>
    <name evidence="2" type="ORF">PSON_ATCC_30995.1.T0450222</name>
</gene>
<evidence type="ECO:0000313" key="2">
    <source>
        <dbReference type="EMBL" id="CAD8083707.1"/>
    </source>
</evidence>
<dbReference type="Proteomes" id="UP000692954">
    <property type="component" value="Unassembled WGS sequence"/>
</dbReference>
<evidence type="ECO:0008006" key="4">
    <source>
        <dbReference type="Google" id="ProtNLM"/>
    </source>
</evidence>
<keyword evidence="3" id="KW-1185">Reference proteome</keyword>
<keyword evidence="1" id="KW-0812">Transmembrane</keyword>
<evidence type="ECO:0000313" key="3">
    <source>
        <dbReference type="Proteomes" id="UP000692954"/>
    </source>
</evidence>
<keyword evidence="1" id="KW-1133">Transmembrane helix</keyword>